<comment type="similarity">
    <text evidence="2">Belongs to the archaeal/bacterial/fungal opsin family.</text>
</comment>
<dbReference type="GeneID" id="38126698"/>
<evidence type="ECO:0000256" key="1">
    <source>
        <dbReference type="ARBA" id="ARBA00004141"/>
    </source>
</evidence>
<dbReference type="GO" id="GO:0007602">
    <property type="term" value="P:phototransduction"/>
    <property type="evidence" value="ECO:0007669"/>
    <property type="project" value="UniProtKB-KW"/>
</dbReference>
<evidence type="ECO:0000256" key="7">
    <source>
        <dbReference type="ARBA" id="ARBA00022989"/>
    </source>
</evidence>
<keyword evidence="4" id="KW-0716">Sensory transduction</keyword>
<keyword evidence="6" id="KW-0681">Retinal protein</keyword>
<accession>A0A397GTX8</accession>
<dbReference type="Proteomes" id="UP000215305">
    <property type="component" value="Unassembled WGS sequence"/>
</dbReference>
<comment type="subcellular location">
    <subcellularLocation>
        <location evidence="1">Membrane</location>
        <topology evidence="1">Multi-pass membrane protein</topology>
    </subcellularLocation>
</comment>
<evidence type="ECO:0000256" key="10">
    <source>
        <dbReference type="ARBA" id="ARBA00023170"/>
    </source>
</evidence>
<keyword evidence="8" id="KW-0157">Chromophore</keyword>
<organism evidence="12 13">
    <name type="scientific">Aspergillus thermomutatus</name>
    <name type="common">Neosartorya pseudofischeri</name>
    <dbReference type="NCBI Taxonomy" id="41047"/>
    <lineage>
        <taxon>Eukaryota</taxon>
        <taxon>Fungi</taxon>
        <taxon>Dikarya</taxon>
        <taxon>Ascomycota</taxon>
        <taxon>Pezizomycotina</taxon>
        <taxon>Eurotiomycetes</taxon>
        <taxon>Eurotiomycetidae</taxon>
        <taxon>Eurotiales</taxon>
        <taxon>Aspergillaceae</taxon>
        <taxon>Aspergillus</taxon>
        <taxon>Aspergillus subgen. Fumigati</taxon>
    </lineage>
</organism>
<evidence type="ECO:0000256" key="2">
    <source>
        <dbReference type="ARBA" id="ARBA00008130"/>
    </source>
</evidence>
<evidence type="ECO:0000256" key="3">
    <source>
        <dbReference type="ARBA" id="ARBA00022543"/>
    </source>
</evidence>
<dbReference type="STRING" id="41047.A0A397GTX8"/>
<dbReference type="RefSeq" id="XP_026613718.1">
    <property type="nucleotide sequence ID" value="XM_026758343.1"/>
</dbReference>
<keyword evidence="3" id="KW-0600">Photoreceptor protein</keyword>
<evidence type="ECO:0008006" key="14">
    <source>
        <dbReference type="Google" id="ProtNLM"/>
    </source>
</evidence>
<dbReference type="GO" id="GO:0009881">
    <property type="term" value="F:photoreceptor activity"/>
    <property type="evidence" value="ECO:0007669"/>
    <property type="project" value="UniProtKB-KW"/>
</dbReference>
<keyword evidence="7 11" id="KW-1133">Transmembrane helix</keyword>
<evidence type="ECO:0000256" key="8">
    <source>
        <dbReference type="ARBA" id="ARBA00022991"/>
    </source>
</evidence>
<dbReference type="AlphaFoldDB" id="A0A397GTX8"/>
<dbReference type="FunFam" id="1.20.1070.10:FF:000160">
    <property type="entry name" value="Related to Opsin-1"/>
    <property type="match status" value="1"/>
</dbReference>
<evidence type="ECO:0000256" key="5">
    <source>
        <dbReference type="ARBA" id="ARBA00022692"/>
    </source>
</evidence>
<evidence type="ECO:0000256" key="4">
    <source>
        <dbReference type="ARBA" id="ARBA00022606"/>
    </source>
</evidence>
<dbReference type="PRINTS" id="PR00251">
    <property type="entry name" value="BACTRLOPSIN"/>
</dbReference>
<dbReference type="PANTHER" id="PTHR28286:SF2">
    <property type="entry name" value="BACTERIORHODOPSIN _OPSIN, NOPA (EUROFUNG)"/>
    <property type="match status" value="1"/>
</dbReference>
<dbReference type="Gene3D" id="1.20.1070.10">
    <property type="entry name" value="Rhodopsin 7-helix transmembrane proteins"/>
    <property type="match status" value="1"/>
</dbReference>
<dbReference type="OrthoDB" id="10261467at2759"/>
<dbReference type="SUPFAM" id="SSF81321">
    <property type="entry name" value="Family A G protein-coupled receptor-like"/>
    <property type="match status" value="1"/>
</dbReference>
<evidence type="ECO:0000256" key="6">
    <source>
        <dbReference type="ARBA" id="ARBA00022925"/>
    </source>
</evidence>
<feature type="transmembrane region" description="Helical" evidence="11">
    <location>
        <begin position="180"/>
        <end position="199"/>
    </location>
</feature>
<dbReference type="VEuPathDB" id="FungiDB:CDV56_104724"/>
<gene>
    <name evidence="12" type="ORF">CDV56_104724</name>
</gene>
<dbReference type="SMART" id="SM01021">
    <property type="entry name" value="Bac_rhodopsin"/>
    <property type="match status" value="1"/>
</dbReference>
<feature type="transmembrane region" description="Helical" evidence="11">
    <location>
        <begin position="253"/>
        <end position="271"/>
    </location>
</feature>
<feature type="transmembrane region" description="Helical" evidence="11">
    <location>
        <begin position="74"/>
        <end position="93"/>
    </location>
</feature>
<evidence type="ECO:0000256" key="11">
    <source>
        <dbReference type="SAM" id="Phobius"/>
    </source>
</evidence>
<dbReference type="PANTHER" id="PTHR28286">
    <property type="match status" value="1"/>
</dbReference>
<comment type="caution">
    <text evidence="12">The sequence shown here is derived from an EMBL/GenBank/DDBJ whole genome shotgun (WGS) entry which is preliminary data.</text>
</comment>
<protein>
    <recommendedName>
        <fullName evidence="14">Opsin</fullName>
    </recommendedName>
</protein>
<keyword evidence="10" id="KW-0675">Receptor</keyword>
<dbReference type="GO" id="GO:0005783">
    <property type="term" value="C:endoplasmic reticulum"/>
    <property type="evidence" value="ECO:0007669"/>
    <property type="project" value="TreeGrafter"/>
</dbReference>
<evidence type="ECO:0000256" key="9">
    <source>
        <dbReference type="ARBA" id="ARBA00023136"/>
    </source>
</evidence>
<keyword evidence="5 11" id="KW-0812">Transmembrane</keyword>
<dbReference type="CDD" id="cd15028">
    <property type="entry name" value="7tm_Opsin-1_euk"/>
    <property type="match status" value="1"/>
</dbReference>
<dbReference type="Pfam" id="PF01036">
    <property type="entry name" value="Bac_rhodopsin"/>
    <property type="match status" value="1"/>
</dbReference>
<reference evidence="12" key="1">
    <citation type="submission" date="2018-08" db="EMBL/GenBank/DDBJ databases">
        <title>Draft genome sequence of azole-resistant Aspergillus thermomutatus (Neosartorya pseudofischeri) strain HMR AF 39, isolated from a human nasal aspirate.</title>
        <authorList>
            <person name="Parent-Michaud M."/>
            <person name="Dufresne P.J."/>
            <person name="Fournier E."/>
            <person name="Martineau C."/>
            <person name="Moreira S."/>
            <person name="Perkins V."/>
            <person name="De Repentigny L."/>
            <person name="Dufresne S.F."/>
        </authorList>
    </citation>
    <scope>NUCLEOTIDE SEQUENCE [LARGE SCALE GENOMIC DNA]</scope>
    <source>
        <strain evidence="12">HMR AF 39</strain>
    </source>
</reference>
<sequence length="304" mass="33201">MFDSMMSHTKQPLPLPTTTSSVGPVPTVIPGDTPIFQELGMTGKRTLWVVTVLMGISSLVFYTLSARVPLSKRVFHTLVSLMTTVSFIVYLALATGSGMAWKHDSLKHVHKHVPDTTQEHFRQVLWLRYLNWFLTEPLSLINLALVSGLPGAHLLVAIAADYVMLGSGLLGTYAGHTSRRWVWFTISALGYLTMVYHIAINGGKAANNKDAQTRRFFASLSGVTLIVKVLYPVALAAGVLALKMNVDTETVVFAIYDIFTQGLLGYWLIIAHDSAQGISLYVDGFWSSGVGNEGAIRISEEDGA</sequence>
<dbReference type="EMBL" id="NKHU02000120">
    <property type="protein sequence ID" value="RHZ53729.1"/>
    <property type="molecule type" value="Genomic_DNA"/>
</dbReference>
<proteinExistence type="inferred from homology"/>
<feature type="transmembrane region" description="Helical" evidence="11">
    <location>
        <begin position="220"/>
        <end position="241"/>
    </location>
</feature>
<keyword evidence="13" id="KW-1185">Reference proteome</keyword>
<keyword evidence="9 11" id="KW-0472">Membrane</keyword>
<name>A0A397GTX8_ASPTH</name>
<dbReference type="InterPro" id="IPR001425">
    <property type="entry name" value="Arc/bac/fun_rhodopsins"/>
</dbReference>
<feature type="transmembrane region" description="Helical" evidence="11">
    <location>
        <begin position="47"/>
        <end position="68"/>
    </location>
</feature>
<dbReference type="GO" id="GO:0005886">
    <property type="term" value="C:plasma membrane"/>
    <property type="evidence" value="ECO:0007669"/>
    <property type="project" value="TreeGrafter"/>
</dbReference>
<evidence type="ECO:0000313" key="12">
    <source>
        <dbReference type="EMBL" id="RHZ53729.1"/>
    </source>
</evidence>
<evidence type="ECO:0000313" key="13">
    <source>
        <dbReference type="Proteomes" id="UP000215305"/>
    </source>
</evidence>